<gene>
    <name evidence="2" type="ORF">NDI86_09635</name>
</gene>
<dbReference type="RefSeq" id="WP_310900219.1">
    <property type="nucleotide sequence ID" value="NZ_JAMQOS010000003.1"/>
</dbReference>
<proteinExistence type="predicted"/>
<feature type="transmembrane region" description="Helical" evidence="1">
    <location>
        <begin position="12"/>
        <end position="32"/>
    </location>
</feature>
<keyword evidence="1" id="KW-0812">Transmembrane</keyword>
<evidence type="ECO:0000256" key="1">
    <source>
        <dbReference type="SAM" id="Phobius"/>
    </source>
</evidence>
<accession>A0ABU2FNQ2</accession>
<reference evidence="2 3" key="1">
    <citation type="submission" date="2022-06" db="EMBL/GenBank/DDBJ databases">
        <title>Halomicroarcula sp. a new haloarchaeum isolate from saline soil.</title>
        <authorList>
            <person name="Strakova D."/>
            <person name="Galisteo C."/>
            <person name="Sanchez-Porro C."/>
            <person name="Ventosa A."/>
        </authorList>
    </citation>
    <scope>NUCLEOTIDE SEQUENCE [LARGE SCALE GENOMIC DNA]</scope>
    <source>
        <strain evidence="2 3">S3CR25-11</strain>
    </source>
</reference>
<protein>
    <submittedName>
        <fullName evidence="2">Uncharacterized protein</fullName>
    </submittedName>
</protein>
<sequence>MPSTVDNPTVTDLLLVIVFQLGLCVLLLGAITNATQGFDTALGSLGQVVGSLTAVGALVALLVQRRLRTV</sequence>
<comment type="caution">
    <text evidence="2">The sequence shown here is derived from an EMBL/GenBank/DDBJ whole genome shotgun (WGS) entry which is preliminary data.</text>
</comment>
<evidence type="ECO:0000313" key="3">
    <source>
        <dbReference type="Proteomes" id="UP001268864"/>
    </source>
</evidence>
<dbReference type="EMBL" id="JAMQOS010000003">
    <property type="protein sequence ID" value="MDS0282384.1"/>
    <property type="molecule type" value="Genomic_DNA"/>
</dbReference>
<evidence type="ECO:0000313" key="2">
    <source>
        <dbReference type="EMBL" id="MDS0282384.1"/>
    </source>
</evidence>
<keyword evidence="1" id="KW-1133">Transmembrane helix</keyword>
<organism evidence="2 3">
    <name type="scientific">Haloarcula onubensis</name>
    <dbReference type="NCBI Taxonomy" id="2950539"/>
    <lineage>
        <taxon>Archaea</taxon>
        <taxon>Methanobacteriati</taxon>
        <taxon>Methanobacteriota</taxon>
        <taxon>Stenosarchaea group</taxon>
        <taxon>Halobacteria</taxon>
        <taxon>Halobacteriales</taxon>
        <taxon>Haloarculaceae</taxon>
        <taxon>Haloarcula</taxon>
    </lineage>
</organism>
<feature type="transmembrane region" description="Helical" evidence="1">
    <location>
        <begin position="44"/>
        <end position="63"/>
    </location>
</feature>
<name>A0ABU2FNQ2_9EURY</name>
<keyword evidence="3" id="KW-1185">Reference proteome</keyword>
<keyword evidence="1" id="KW-0472">Membrane</keyword>
<dbReference type="Proteomes" id="UP001268864">
    <property type="component" value="Unassembled WGS sequence"/>
</dbReference>